<dbReference type="InterPro" id="IPR011701">
    <property type="entry name" value="MFS"/>
</dbReference>
<feature type="region of interest" description="Disordered" evidence="4">
    <location>
        <begin position="1"/>
        <end position="23"/>
    </location>
</feature>
<evidence type="ECO:0000313" key="7">
    <source>
        <dbReference type="EMBL" id="PVX71609.1"/>
    </source>
</evidence>
<sequence>MSVPVETGQTREPMQQQTRQQQTRQWQTRWLPVIAGGIVMGAALGARNVQGLFLLPVTLDRGWSREVFGLALALQNLLWGVAQPLTGMIADRFGSARVILVGAVLYALGLLVMAHATTTGLYTLGVGLMVGIALSGTAFGAVYGALSRLYPAEQRGWALGVAGTIGGLGQFCMVPLAQDMIGHFGWAAAIVVLAAIVAATAPLAHWLRDTPTPHPHGAAHADNARSAVLDDAPSDAQPMRAAITEALSHRGFWLLNLGFFACGFQLAFITAHLPAWLLDRGLGAREAGIALATIALANTAGTFLCGYAGGFLRRKYLLSAIYFVRAGAMALFIALPLTPVSLYVFSFVMGLIWLGTVPLTNGVVSQVFGVRYITTLFGFVFFGHQLGSFFGVWLGGVVFDATHSYDLLWYGSIALGVIAGVLHLPIDDQRVARMNSTALQAA</sequence>
<dbReference type="SUPFAM" id="SSF103473">
    <property type="entry name" value="MFS general substrate transporter"/>
    <property type="match status" value="1"/>
</dbReference>
<name>A0ABX5K9Z0_9BURK</name>
<dbReference type="InterPro" id="IPR020846">
    <property type="entry name" value="MFS_dom"/>
</dbReference>
<dbReference type="InterPro" id="IPR036259">
    <property type="entry name" value="MFS_trans_sf"/>
</dbReference>
<feature type="transmembrane region" description="Helical" evidence="5">
    <location>
        <begin position="157"/>
        <end position="177"/>
    </location>
</feature>
<evidence type="ECO:0000313" key="8">
    <source>
        <dbReference type="Proteomes" id="UP000245712"/>
    </source>
</evidence>
<feature type="transmembrane region" description="Helical" evidence="5">
    <location>
        <begin position="316"/>
        <end position="337"/>
    </location>
</feature>
<evidence type="ECO:0000256" key="1">
    <source>
        <dbReference type="ARBA" id="ARBA00022692"/>
    </source>
</evidence>
<dbReference type="PANTHER" id="PTHR11360:SF284">
    <property type="entry name" value="EG:103B4.3 PROTEIN-RELATED"/>
    <property type="match status" value="1"/>
</dbReference>
<dbReference type="PROSITE" id="PS50850">
    <property type="entry name" value="MFS"/>
    <property type="match status" value="1"/>
</dbReference>
<dbReference type="Proteomes" id="UP000245712">
    <property type="component" value="Unassembled WGS sequence"/>
</dbReference>
<feature type="transmembrane region" description="Helical" evidence="5">
    <location>
        <begin position="289"/>
        <end position="309"/>
    </location>
</feature>
<feature type="transmembrane region" description="Helical" evidence="5">
    <location>
        <begin position="407"/>
        <end position="426"/>
    </location>
</feature>
<proteinExistence type="predicted"/>
<gene>
    <name evidence="7" type="ORF">C7402_12832</name>
</gene>
<protein>
    <submittedName>
        <fullName evidence="7">Sugar phosphate permease</fullName>
    </submittedName>
</protein>
<evidence type="ECO:0000256" key="4">
    <source>
        <dbReference type="SAM" id="MobiDB-lite"/>
    </source>
</evidence>
<keyword evidence="1 5" id="KW-0812">Transmembrane</keyword>
<feature type="transmembrane region" description="Helical" evidence="5">
    <location>
        <begin position="67"/>
        <end position="86"/>
    </location>
</feature>
<dbReference type="Pfam" id="PF07690">
    <property type="entry name" value="MFS_1"/>
    <property type="match status" value="1"/>
</dbReference>
<keyword evidence="2 5" id="KW-1133">Transmembrane helix</keyword>
<evidence type="ECO:0000256" key="5">
    <source>
        <dbReference type="SAM" id="Phobius"/>
    </source>
</evidence>
<feature type="transmembrane region" description="Helical" evidence="5">
    <location>
        <begin position="343"/>
        <end position="364"/>
    </location>
</feature>
<feature type="transmembrane region" description="Helical" evidence="5">
    <location>
        <begin position="183"/>
        <end position="204"/>
    </location>
</feature>
<dbReference type="InterPro" id="IPR050327">
    <property type="entry name" value="Proton-linked_MCT"/>
</dbReference>
<keyword evidence="8" id="KW-1185">Reference proteome</keyword>
<accession>A0ABX5K9Z0</accession>
<reference evidence="7 8" key="1">
    <citation type="submission" date="2018-05" db="EMBL/GenBank/DDBJ databases">
        <title>Genomic Encyclopedia of Type Strains, Phase IV (KMG-V): Genome sequencing to study the core and pangenomes of soil and plant-associated prokaryotes.</title>
        <authorList>
            <person name="Whitman W."/>
        </authorList>
    </citation>
    <scope>NUCLEOTIDE SEQUENCE [LARGE SCALE GENOMIC DNA]</scope>
    <source>
        <strain evidence="7 8">SCZa-39</strain>
    </source>
</reference>
<feature type="domain" description="Major facilitator superfamily (MFS) profile" evidence="6">
    <location>
        <begin position="29"/>
        <end position="431"/>
    </location>
</feature>
<dbReference type="Gene3D" id="1.20.1250.20">
    <property type="entry name" value="MFS general substrate transporter like domains"/>
    <property type="match status" value="2"/>
</dbReference>
<evidence type="ECO:0000259" key="6">
    <source>
        <dbReference type="PROSITE" id="PS50850"/>
    </source>
</evidence>
<dbReference type="EMBL" id="QEOB01000028">
    <property type="protein sequence ID" value="PVX71609.1"/>
    <property type="molecule type" value="Genomic_DNA"/>
</dbReference>
<feature type="transmembrane region" description="Helical" evidence="5">
    <location>
        <begin position="122"/>
        <end position="145"/>
    </location>
</feature>
<organism evidence="7 8">
    <name type="scientific">Paraburkholderia unamae</name>
    <dbReference type="NCBI Taxonomy" id="219649"/>
    <lineage>
        <taxon>Bacteria</taxon>
        <taxon>Pseudomonadati</taxon>
        <taxon>Pseudomonadota</taxon>
        <taxon>Betaproteobacteria</taxon>
        <taxon>Burkholderiales</taxon>
        <taxon>Burkholderiaceae</taxon>
        <taxon>Paraburkholderia</taxon>
    </lineage>
</organism>
<dbReference type="PANTHER" id="PTHR11360">
    <property type="entry name" value="MONOCARBOXYLATE TRANSPORTER"/>
    <property type="match status" value="1"/>
</dbReference>
<feature type="transmembrane region" description="Helical" evidence="5">
    <location>
        <begin position="253"/>
        <end position="277"/>
    </location>
</feature>
<feature type="transmembrane region" description="Helical" evidence="5">
    <location>
        <begin position="376"/>
        <end position="395"/>
    </location>
</feature>
<evidence type="ECO:0000256" key="3">
    <source>
        <dbReference type="ARBA" id="ARBA00023136"/>
    </source>
</evidence>
<keyword evidence="3 5" id="KW-0472">Membrane</keyword>
<evidence type="ECO:0000256" key="2">
    <source>
        <dbReference type="ARBA" id="ARBA00022989"/>
    </source>
</evidence>
<comment type="caution">
    <text evidence="7">The sequence shown here is derived from an EMBL/GenBank/DDBJ whole genome shotgun (WGS) entry which is preliminary data.</text>
</comment>
<feature type="transmembrane region" description="Helical" evidence="5">
    <location>
        <begin position="29"/>
        <end position="47"/>
    </location>
</feature>
<dbReference type="CDD" id="cd17355">
    <property type="entry name" value="MFS_YcxA_like"/>
    <property type="match status" value="1"/>
</dbReference>
<feature type="transmembrane region" description="Helical" evidence="5">
    <location>
        <begin position="98"/>
        <end position="116"/>
    </location>
</feature>